<gene>
    <name evidence="3" type="ORF">SAMN05421748_1125</name>
</gene>
<keyword evidence="2" id="KW-0472">Membrane</keyword>
<organism evidence="3 4">
    <name type="scientific">Paractinoplanes atraurantiacus</name>
    <dbReference type="NCBI Taxonomy" id="1036182"/>
    <lineage>
        <taxon>Bacteria</taxon>
        <taxon>Bacillati</taxon>
        <taxon>Actinomycetota</taxon>
        <taxon>Actinomycetes</taxon>
        <taxon>Micromonosporales</taxon>
        <taxon>Micromonosporaceae</taxon>
        <taxon>Paractinoplanes</taxon>
    </lineage>
</organism>
<name>A0A285IU11_9ACTN</name>
<proteinExistence type="predicted"/>
<feature type="transmembrane region" description="Helical" evidence="2">
    <location>
        <begin position="186"/>
        <end position="206"/>
    </location>
</feature>
<feature type="transmembrane region" description="Helical" evidence="2">
    <location>
        <begin position="115"/>
        <end position="137"/>
    </location>
</feature>
<sequence>MNITAQDEIADYVAAVREALADLPGPTRDELLEDLPEHLAEVRAEGSGTLIDRLGTPAAYAAELRATAGFVGGFPDPPRGKWVTPAEIRAKVQPVLDKADVKVGPLIGYPKASDFLVLLRPAWWVLRGYLVAMAVAMILDDSSGNPGLLPRVGGSDIIALALLAGGIAGSILLGKRGVRLSQWPRWALYSATTVLVIFGLAGFTTADNNVRQPGFSDVGSYEPSNPYDTVNDLFVYDEDGNLVRNARVFDQNGNPLQFGGGYCTDPNTGETWHTRNLGYPYCPQDAPFGPTPSADARPTPSELIPPALSEDGTPSADDAAPSAGDAAPSAGDAAPSAGDAATPADDAAAPSAGAASPSGAAAKPSGAAAPSSSAANGASSGRPAPSASAGAPSPTGAGGR</sequence>
<evidence type="ECO:0000256" key="1">
    <source>
        <dbReference type="SAM" id="MobiDB-lite"/>
    </source>
</evidence>
<dbReference type="RefSeq" id="WP_101536214.1">
    <property type="nucleotide sequence ID" value="NZ_OBDY01000012.1"/>
</dbReference>
<dbReference type="Proteomes" id="UP000219612">
    <property type="component" value="Unassembled WGS sequence"/>
</dbReference>
<keyword evidence="2" id="KW-0812">Transmembrane</keyword>
<keyword evidence="2" id="KW-1133">Transmembrane helix</keyword>
<dbReference type="EMBL" id="OBDY01000012">
    <property type="protein sequence ID" value="SNY51525.1"/>
    <property type="molecule type" value="Genomic_DNA"/>
</dbReference>
<feature type="compositionally biased region" description="Low complexity" evidence="1">
    <location>
        <begin position="311"/>
        <end position="400"/>
    </location>
</feature>
<reference evidence="3 4" key="1">
    <citation type="submission" date="2017-09" db="EMBL/GenBank/DDBJ databases">
        <authorList>
            <person name="Ehlers B."/>
            <person name="Leendertz F.H."/>
        </authorList>
    </citation>
    <scope>NUCLEOTIDE SEQUENCE [LARGE SCALE GENOMIC DNA]</scope>
    <source>
        <strain evidence="3 4">CGMCC 4.6857</strain>
    </source>
</reference>
<protein>
    <submittedName>
        <fullName evidence="3">Uncharacterized protein</fullName>
    </submittedName>
</protein>
<evidence type="ECO:0000313" key="3">
    <source>
        <dbReference type="EMBL" id="SNY51525.1"/>
    </source>
</evidence>
<evidence type="ECO:0000256" key="2">
    <source>
        <dbReference type="SAM" id="Phobius"/>
    </source>
</evidence>
<evidence type="ECO:0000313" key="4">
    <source>
        <dbReference type="Proteomes" id="UP000219612"/>
    </source>
</evidence>
<keyword evidence="4" id="KW-1185">Reference proteome</keyword>
<accession>A0A285IU11</accession>
<feature type="region of interest" description="Disordered" evidence="1">
    <location>
        <begin position="283"/>
        <end position="400"/>
    </location>
</feature>
<dbReference type="AlphaFoldDB" id="A0A285IU11"/>
<feature type="transmembrane region" description="Helical" evidence="2">
    <location>
        <begin position="157"/>
        <end position="174"/>
    </location>
</feature>
<dbReference type="Pfam" id="PF22564">
    <property type="entry name" value="HAAS"/>
    <property type="match status" value="1"/>
</dbReference>